<sequence length="323" mass="36275">MSNINTSDLVFPNGRPVTKVKMDAKKLKKAKNIRLNQAQNICSRTNGLDLDWDDAIVFLKKQAEAKRDEELASLGGLLVGAYKDAFQLLTHKNDDFDVINYQPSTTTVVHGSITGQQLVDALKRMDLANDTYSNWLKNTIRLVECNGLDSTFSESALKRFQDPVWLLRMAKKNEAMHTLFYALIPNYNGLLTTKSNEVISYLVAPISEAANNAKQHSISRITSQVSSTLAIESKYNADVHGETQLASDFGEIFETEPADIDFNDLIRSRSKDLLLVNTFLSKKTQSTDGTVEILMLKDEPIDEMDIENKHSLFIGTRRTTHLK</sequence>
<dbReference type="EMBL" id="LR721753">
    <property type="protein sequence ID" value="VVV06954.1"/>
    <property type="molecule type" value="Genomic_DNA"/>
</dbReference>
<evidence type="ECO:0000313" key="1">
    <source>
        <dbReference type="EMBL" id="VVV06954.1"/>
    </source>
</evidence>
<gene>
    <name evidence="1" type="ORF">AW0309160_04448</name>
</gene>
<protein>
    <submittedName>
        <fullName evidence="1">Uncharacterized protein</fullName>
    </submittedName>
</protein>
<organism evidence="1">
    <name type="scientific">Aliivibrio wodanis</name>
    <dbReference type="NCBI Taxonomy" id="80852"/>
    <lineage>
        <taxon>Bacteria</taxon>
        <taxon>Pseudomonadati</taxon>
        <taxon>Pseudomonadota</taxon>
        <taxon>Gammaproteobacteria</taxon>
        <taxon>Vibrionales</taxon>
        <taxon>Vibrionaceae</taxon>
        <taxon>Aliivibrio</taxon>
    </lineage>
</organism>
<keyword evidence="1" id="KW-0614">Plasmid</keyword>
<dbReference type="RefSeq" id="WP_192957846.1">
    <property type="nucleotide sequence ID" value="NZ_LR721753.1"/>
</dbReference>
<geneLocation type="plasmid" evidence="1">
    <name>pAWOD_2</name>
</geneLocation>
<accession>A0A5Q4ZYL6</accession>
<name>A0A5Q4ZYL6_9GAMM</name>
<proteinExistence type="predicted"/>
<reference evidence="1" key="1">
    <citation type="submission" date="2019-09" db="EMBL/GenBank/DDBJ databases">
        <authorList>
            <person name="Hjerde E."/>
        </authorList>
    </citation>
    <scope>NUCLEOTIDE SEQUENCE [LARGE SCALE GENOMIC DNA]</scope>
    <source>
        <strain evidence="1">06/09/160</strain>
        <plasmid evidence="1">pAWOD_2</plasmid>
    </source>
</reference>
<dbReference type="AlphaFoldDB" id="A0A5Q4ZYL6"/>